<reference evidence="1 2" key="1">
    <citation type="submission" date="2020-02" db="EMBL/GenBank/DDBJ databases">
        <authorList>
            <person name="Ferguson B K."/>
        </authorList>
    </citation>
    <scope>NUCLEOTIDE SEQUENCE [LARGE SCALE GENOMIC DNA]</scope>
</reference>
<keyword evidence="2" id="KW-1185">Reference proteome</keyword>
<evidence type="ECO:0000313" key="2">
    <source>
        <dbReference type="Proteomes" id="UP000479190"/>
    </source>
</evidence>
<dbReference type="EMBL" id="CADCXV010000784">
    <property type="protein sequence ID" value="CAB0035406.1"/>
    <property type="molecule type" value="Genomic_DNA"/>
</dbReference>
<gene>
    <name evidence="1" type="ORF">TBRA_LOCUS7303</name>
</gene>
<dbReference type="Proteomes" id="UP000479190">
    <property type="component" value="Unassembled WGS sequence"/>
</dbReference>
<evidence type="ECO:0000313" key="1">
    <source>
        <dbReference type="EMBL" id="CAB0035406.1"/>
    </source>
</evidence>
<organism evidence="1 2">
    <name type="scientific">Trichogramma brassicae</name>
    <dbReference type="NCBI Taxonomy" id="86971"/>
    <lineage>
        <taxon>Eukaryota</taxon>
        <taxon>Metazoa</taxon>
        <taxon>Ecdysozoa</taxon>
        <taxon>Arthropoda</taxon>
        <taxon>Hexapoda</taxon>
        <taxon>Insecta</taxon>
        <taxon>Pterygota</taxon>
        <taxon>Neoptera</taxon>
        <taxon>Endopterygota</taxon>
        <taxon>Hymenoptera</taxon>
        <taxon>Apocrita</taxon>
        <taxon>Proctotrupomorpha</taxon>
        <taxon>Chalcidoidea</taxon>
        <taxon>Trichogrammatidae</taxon>
        <taxon>Trichogramma</taxon>
    </lineage>
</organism>
<dbReference type="AlphaFoldDB" id="A0A6H5IDC8"/>
<protein>
    <submittedName>
        <fullName evidence="1">Uncharacterized protein</fullName>
    </submittedName>
</protein>
<proteinExistence type="predicted"/>
<accession>A0A6H5IDC8</accession>
<name>A0A6H5IDC8_9HYME</name>
<sequence length="131" mass="14256">MPHFDELVCVYTSPPTSYSLAAPGAGAPVGPSVSLPAVPGPRRRCSAVRRWSFFPLAASATIPPWPTKPHTLGSALFLFLLRGPFLRCEAYIGLCRPPYCDPSSPTDTREHLFCTFCRVTPLRIGAVLKNI</sequence>